<dbReference type="AlphaFoldDB" id="A0AAV7VDV9"/>
<dbReference type="Proteomes" id="UP001066276">
    <property type="component" value="Chromosome 2_1"/>
</dbReference>
<evidence type="ECO:0000256" key="1">
    <source>
        <dbReference type="SAM" id="MobiDB-lite"/>
    </source>
</evidence>
<reference evidence="2" key="1">
    <citation type="journal article" date="2022" name="bioRxiv">
        <title>Sequencing and chromosome-scale assembly of the giantPleurodeles waltlgenome.</title>
        <authorList>
            <person name="Brown T."/>
            <person name="Elewa A."/>
            <person name="Iarovenko S."/>
            <person name="Subramanian E."/>
            <person name="Araus A.J."/>
            <person name="Petzold A."/>
            <person name="Susuki M."/>
            <person name="Suzuki K.-i.T."/>
            <person name="Hayashi T."/>
            <person name="Toyoda A."/>
            <person name="Oliveira C."/>
            <person name="Osipova E."/>
            <person name="Leigh N.D."/>
            <person name="Simon A."/>
            <person name="Yun M.H."/>
        </authorList>
    </citation>
    <scope>NUCLEOTIDE SEQUENCE</scope>
    <source>
        <strain evidence="2">20211129_DDA</strain>
        <tissue evidence="2">Liver</tissue>
    </source>
</reference>
<name>A0AAV7VDV9_PLEWA</name>
<accession>A0AAV7VDV9</accession>
<feature type="region of interest" description="Disordered" evidence="1">
    <location>
        <begin position="1"/>
        <end position="47"/>
    </location>
</feature>
<organism evidence="2 3">
    <name type="scientific">Pleurodeles waltl</name>
    <name type="common">Iberian ribbed newt</name>
    <dbReference type="NCBI Taxonomy" id="8319"/>
    <lineage>
        <taxon>Eukaryota</taxon>
        <taxon>Metazoa</taxon>
        <taxon>Chordata</taxon>
        <taxon>Craniata</taxon>
        <taxon>Vertebrata</taxon>
        <taxon>Euteleostomi</taxon>
        <taxon>Amphibia</taxon>
        <taxon>Batrachia</taxon>
        <taxon>Caudata</taxon>
        <taxon>Salamandroidea</taxon>
        <taxon>Salamandridae</taxon>
        <taxon>Pleurodelinae</taxon>
        <taxon>Pleurodeles</taxon>
    </lineage>
</organism>
<gene>
    <name evidence="2" type="ORF">NDU88_002465</name>
</gene>
<protein>
    <submittedName>
        <fullName evidence="2">Uncharacterized protein</fullName>
    </submittedName>
</protein>
<proteinExistence type="predicted"/>
<dbReference type="EMBL" id="JANPWB010000003">
    <property type="protein sequence ID" value="KAJ1198626.1"/>
    <property type="molecule type" value="Genomic_DNA"/>
</dbReference>
<evidence type="ECO:0000313" key="2">
    <source>
        <dbReference type="EMBL" id="KAJ1198626.1"/>
    </source>
</evidence>
<sequence length="129" mass="13369">MAAEGPQAPRCPASSRDILSVAFSRDPHAHSPGPAATARAQLRRGPTAPSPLLQILSAASQSRRSGEIVRFGGLTAFSRSGLSSDGPEIAKGWATPQPSGAHRSAAPFLVHQVRMKAHARLCRGACIAA</sequence>
<comment type="caution">
    <text evidence="2">The sequence shown here is derived from an EMBL/GenBank/DDBJ whole genome shotgun (WGS) entry which is preliminary data.</text>
</comment>
<evidence type="ECO:0000313" key="3">
    <source>
        <dbReference type="Proteomes" id="UP001066276"/>
    </source>
</evidence>
<keyword evidence="3" id="KW-1185">Reference proteome</keyword>